<dbReference type="SUPFAM" id="SSF51735">
    <property type="entry name" value="NAD(P)-binding Rossmann-fold domains"/>
    <property type="match status" value="1"/>
</dbReference>
<evidence type="ECO:0000313" key="3">
    <source>
        <dbReference type="EMBL" id="RYQ99634.1"/>
    </source>
</evidence>
<dbReference type="GO" id="GO:0006571">
    <property type="term" value="P:tyrosine biosynthetic process"/>
    <property type="evidence" value="ECO:0007669"/>
    <property type="project" value="InterPro"/>
</dbReference>
<dbReference type="Pfam" id="PF03807">
    <property type="entry name" value="F420_oxidored"/>
    <property type="match status" value="1"/>
</dbReference>
<dbReference type="PANTHER" id="PTHR43207:SF4">
    <property type="entry name" value="AROGENATE DEHYDROGENASE 2, CHLOROPLASTIC"/>
    <property type="match status" value="1"/>
</dbReference>
<dbReference type="STRING" id="3818.A0A444YCJ0"/>
<evidence type="ECO:0000313" key="4">
    <source>
        <dbReference type="Proteomes" id="UP000289738"/>
    </source>
</evidence>
<name>A0A444YCJ0_ARAHY</name>
<evidence type="ECO:0000259" key="2">
    <source>
        <dbReference type="PROSITE" id="PS51176"/>
    </source>
</evidence>
<dbReference type="PANTHER" id="PTHR43207">
    <property type="entry name" value="AROGENATE DEHYDROGENASE-RELATED"/>
    <property type="match status" value="1"/>
</dbReference>
<keyword evidence="4" id="KW-1185">Reference proteome</keyword>
<proteinExistence type="predicted"/>
<feature type="domain" description="Prephenate/arogenate dehydrogenase" evidence="2">
    <location>
        <begin position="80"/>
        <end position="180"/>
    </location>
</feature>
<dbReference type="GO" id="GO:0008977">
    <property type="term" value="F:prephenate dehydrogenase (NAD+) activity"/>
    <property type="evidence" value="ECO:0007669"/>
    <property type="project" value="InterPro"/>
</dbReference>
<reference evidence="3 4" key="1">
    <citation type="submission" date="2019-01" db="EMBL/GenBank/DDBJ databases">
        <title>Sequencing of cultivated peanut Arachis hypogaea provides insights into genome evolution and oil improvement.</title>
        <authorList>
            <person name="Chen X."/>
        </authorList>
    </citation>
    <scope>NUCLEOTIDE SEQUENCE [LARGE SCALE GENOMIC DNA]</scope>
    <source>
        <strain evidence="4">cv. Fuhuasheng</strain>
        <tissue evidence="3">Leaves</tissue>
    </source>
</reference>
<dbReference type="GO" id="GO:0033730">
    <property type="term" value="F:arogenate dehydrogenase (NADP+) activity"/>
    <property type="evidence" value="ECO:0007669"/>
    <property type="project" value="InterPro"/>
</dbReference>
<comment type="caution">
    <text evidence="3">The sequence shown here is derived from an EMBL/GenBank/DDBJ whole genome shotgun (WGS) entry which is preliminary data.</text>
</comment>
<protein>
    <recommendedName>
        <fullName evidence="2">Prephenate/arogenate dehydrogenase domain-containing protein</fullName>
    </recommendedName>
</protein>
<dbReference type="AlphaFoldDB" id="A0A444YCJ0"/>
<gene>
    <name evidence="3" type="ORF">Ahy_B07g087597</name>
</gene>
<dbReference type="InterPro" id="IPR045011">
    <property type="entry name" value="TYRAAT1/2"/>
</dbReference>
<dbReference type="PROSITE" id="PS51176">
    <property type="entry name" value="PDH_ADH"/>
    <property type="match status" value="1"/>
</dbReference>
<dbReference type="EMBL" id="SDMP01000017">
    <property type="protein sequence ID" value="RYQ99634.1"/>
    <property type="molecule type" value="Genomic_DNA"/>
</dbReference>
<accession>A0A444YCJ0</accession>
<sequence>MLSTATVNPSTPFNHSPNYTIRHILNLHSLLPSTFSLLSKSNPYSSFFPYRPLCVCANDSAQLFDYDSKLTKESIVSQHLKMAIVGFGNFGRFLAATLVCQGHTVLAYSRSDHSATARKLGVLFFKNPDDLCEEHPEVILLCSSIISMEHVILTLPLQCLKRSTLFVDLLSVEKFPKAPP</sequence>
<dbReference type="GO" id="GO:0004665">
    <property type="term" value="F:prephenate dehydrogenase (NADP+) activity"/>
    <property type="evidence" value="ECO:0007669"/>
    <property type="project" value="InterPro"/>
</dbReference>
<dbReference type="InterPro" id="IPR028939">
    <property type="entry name" value="P5C_Rdtase_cat_N"/>
</dbReference>
<dbReference type="Proteomes" id="UP000289738">
    <property type="component" value="Chromosome B07"/>
</dbReference>
<organism evidence="3 4">
    <name type="scientific">Arachis hypogaea</name>
    <name type="common">Peanut</name>
    <dbReference type="NCBI Taxonomy" id="3818"/>
    <lineage>
        <taxon>Eukaryota</taxon>
        <taxon>Viridiplantae</taxon>
        <taxon>Streptophyta</taxon>
        <taxon>Embryophyta</taxon>
        <taxon>Tracheophyta</taxon>
        <taxon>Spermatophyta</taxon>
        <taxon>Magnoliopsida</taxon>
        <taxon>eudicotyledons</taxon>
        <taxon>Gunneridae</taxon>
        <taxon>Pentapetalae</taxon>
        <taxon>rosids</taxon>
        <taxon>fabids</taxon>
        <taxon>Fabales</taxon>
        <taxon>Fabaceae</taxon>
        <taxon>Papilionoideae</taxon>
        <taxon>50 kb inversion clade</taxon>
        <taxon>dalbergioids sensu lato</taxon>
        <taxon>Dalbergieae</taxon>
        <taxon>Pterocarpus clade</taxon>
        <taxon>Arachis</taxon>
    </lineage>
</organism>
<keyword evidence="1" id="KW-0560">Oxidoreductase</keyword>
<dbReference type="Gene3D" id="3.40.50.720">
    <property type="entry name" value="NAD(P)-binding Rossmann-like Domain"/>
    <property type="match status" value="1"/>
</dbReference>
<evidence type="ECO:0000256" key="1">
    <source>
        <dbReference type="ARBA" id="ARBA00023002"/>
    </source>
</evidence>
<dbReference type="InterPro" id="IPR036291">
    <property type="entry name" value="NAD(P)-bd_dom_sf"/>
</dbReference>
<dbReference type="InterPro" id="IPR003099">
    <property type="entry name" value="Prephen_DH"/>
</dbReference>